<evidence type="ECO:0000259" key="3">
    <source>
        <dbReference type="Pfam" id="PF10565"/>
    </source>
</evidence>
<feature type="non-terminal residue" evidence="4">
    <location>
        <position position="1"/>
    </location>
</feature>
<gene>
    <name evidence="4" type="ORF">M9458_001249</name>
</gene>
<evidence type="ECO:0000256" key="2">
    <source>
        <dbReference type="SAM" id="MobiDB-lite"/>
    </source>
</evidence>
<evidence type="ECO:0000313" key="5">
    <source>
        <dbReference type="Proteomes" id="UP001529510"/>
    </source>
</evidence>
<evidence type="ECO:0000313" key="4">
    <source>
        <dbReference type="EMBL" id="KAL0203231.1"/>
    </source>
</evidence>
<feature type="non-terminal residue" evidence="4">
    <location>
        <position position="279"/>
    </location>
</feature>
<dbReference type="Proteomes" id="UP001529510">
    <property type="component" value="Unassembled WGS sequence"/>
</dbReference>
<protein>
    <recommendedName>
        <fullName evidence="3">Glutamate [NMDA] receptor epsilon subunit C-terminal domain-containing protein</fullName>
    </recommendedName>
</protein>
<keyword evidence="1" id="KW-0732">Signal</keyword>
<accession>A0ABD0RXP5</accession>
<comment type="caution">
    <text evidence="4">The sequence shown here is derived from an EMBL/GenBank/DDBJ whole genome shotgun (WGS) entry which is preliminary data.</text>
</comment>
<dbReference type="Pfam" id="PF10565">
    <property type="entry name" value="NMDAR2_C"/>
    <property type="match status" value="1"/>
</dbReference>
<evidence type="ECO:0000256" key="1">
    <source>
        <dbReference type="ARBA" id="ARBA00022729"/>
    </source>
</evidence>
<feature type="region of interest" description="Disordered" evidence="2">
    <location>
        <begin position="157"/>
        <end position="179"/>
    </location>
</feature>
<dbReference type="EMBL" id="JAMKFB020000001">
    <property type="protein sequence ID" value="KAL0203231.1"/>
    <property type="molecule type" value="Genomic_DNA"/>
</dbReference>
<feature type="domain" description="Glutamate [NMDA] receptor epsilon subunit C-terminal" evidence="3">
    <location>
        <begin position="9"/>
        <end position="251"/>
    </location>
</feature>
<dbReference type="InterPro" id="IPR018884">
    <property type="entry name" value="NMDAR2_C"/>
</dbReference>
<keyword evidence="5" id="KW-1185">Reference proteome</keyword>
<proteinExistence type="predicted"/>
<dbReference type="AlphaFoldDB" id="A0ABD0RXP5"/>
<reference evidence="4 5" key="1">
    <citation type="submission" date="2024-05" db="EMBL/GenBank/DDBJ databases">
        <title>Genome sequencing and assembly of Indian major carp, Cirrhinus mrigala (Hamilton, 1822).</title>
        <authorList>
            <person name="Mohindra V."/>
            <person name="Chowdhury L.M."/>
            <person name="Lal K."/>
            <person name="Jena J.K."/>
        </authorList>
    </citation>
    <scope>NUCLEOTIDE SEQUENCE [LARGE SCALE GENOMIC DNA]</scope>
    <source>
        <strain evidence="4">CM1030</strain>
        <tissue evidence="4">Blood</tissue>
    </source>
</reference>
<name>A0ABD0RXP5_CIRMR</name>
<sequence>GGNSTSYLFRDKENLRDFYVDQFRPKEGASPWEHLDLSDAPGMGGGVGLGGGGCGGVVSSGGAGGAAMHAGKRASEGWVGWLEGIGNVAIATAEGLEVEEASQFACMGEAGLGAIQLPGDGQISSRPSSATCKRCDSCKKPGNLYDISEDNHLLLDQTGGKHPLESGKGGGGTGAQTQVQRRKFGPGGKVLRRQHSYDTFVELQKEGAGRMGGFGGSGGASMLPPPRSVSLKDKDRYMEGTSPYAQMFEQHHILGTEGRVGVHHLAYSVGVKVGCTVAP</sequence>
<organism evidence="4 5">
    <name type="scientific">Cirrhinus mrigala</name>
    <name type="common">Mrigala</name>
    <dbReference type="NCBI Taxonomy" id="683832"/>
    <lineage>
        <taxon>Eukaryota</taxon>
        <taxon>Metazoa</taxon>
        <taxon>Chordata</taxon>
        <taxon>Craniata</taxon>
        <taxon>Vertebrata</taxon>
        <taxon>Euteleostomi</taxon>
        <taxon>Actinopterygii</taxon>
        <taxon>Neopterygii</taxon>
        <taxon>Teleostei</taxon>
        <taxon>Ostariophysi</taxon>
        <taxon>Cypriniformes</taxon>
        <taxon>Cyprinidae</taxon>
        <taxon>Labeoninae</taxon>
        <taxon>Labeonini</taxon>
        <taxon>Cirrhinus</taxon>
    </lineage>
</organism>